<organism evidence="2 3">
    <name type="scientific">Phaseolus vulgaris</name>
    <name type="common">Kidney bean</name>
    <name type="synonym">French bean</name>
    <dbReference type="NCBI Taxonomy" id="3885"/>
    <lineage>
        <taxon>Eukaryota</taxon>
        <taxon>Viridiplantae</taxon>
        <taxon>Streptophyta</taxon>
        <taxon>Embryophyta</taxon>
        <taxon>Tracheophyta</taxon>
        <taxon>Spermatophyta</taxon>
        <taxon>Magnoliopsida</taxon>
        <taxon>eudicotyledons</taxon>
        <taxon>Gunneridae</taxon>
        <taxon>Pentapetalae</taxon>
        <taxon>rosids</taxon>
        <taxon>fabids</taxon>
        <taxon>Fabales</taxon>
        <taxon>Fabaceae</taxon>
        <taxon>Papilionoideae</taxon>
        <taxon>50 kb inversion clade</taxon>
        <taxon>NPAAA clade</taxon>
        <taxon>indigoferoid/millettioid clade</taxon>
        <taxon>Phaseoleae</taxon>
        <taxon>Phaseolus</taxon>
    </lineage>
</organism>
<dbReference type="PANTHER" id="PTHR31900:SF34">
    <property type="entry name" value="EMB|CAB62440.1-RELATED"/>
    <property type="match status" value="1"/>
</dbReference>
<dbReference type="Pfam" id="PF08387">
    <property type="entry name" value="FBD"/>
    <property type="match status" value="1"/>
</dbReference>
<dbReference type="InterPro" id="IPR053781">
    <property type="entry name" value="F-box_AtFBL13-like"/>
</dbReference>
<evidence type="ECO:0000259" key="1">
    <source>
        <dbReference type="PROSITE" id="PS50181"/>
    </source>
</evidence>
<dbReference type="PANTHER" id="PTHR31900">
    <property type="entry name" value="F-BOX/RNI SUPERFAMILY PROTEIN-RELATED"/>
    <property type="match status" value="1"/>
</dbReference>
<gene>
    <name evidence="2" type="ORF">PHAVU_004G096100g</name>
</gene>
<sequence length="375" mass="43619">MADIISSFPDSILCYILSFLPTKQVVTTSVLSKRWKLLWRSVPSLDFHLRAPDMDYMNYESRKLFLSSLLFSVYNFLLFREMEQPIHRLRFTSRGFHNFESIERCIKTALRISGRLEHLHINLDWVVELPSTVFTCKTLVVLELIMPPKKFSFVDLPLLKILHLRYVPSFECEDLQRFLSGCPNLEDLEVGSSLAEKSASNTAEKFHKLPKLIRANIHTDLVSLGFVKNVEVLVTDRIYKEDLGFDFQNLLQLELTRLELSTKWFEVLESLKHCPKLQALVIDIDEGREALLPCPDPVPTCISLHLRTCRLNNFRGSVVELQFAEFIMKNAHYLRTMKFCFPNYYAFDSLTRGELTRYISSCMKKSSDTCMLSFE</sequence>
<dbReference type="InterPro" id="IPR032675">
    <property type="entry name" value="LRR_dom_sf"/>
</dbReference>
<name>V7C3S7_PHAVU</name>
<protein>
    <recommendedName>
        <fullName evidence="1">F-box domain-containing protein</fullName>
    </recommendedName>
</protein>
<dbReference type="InterPro" id="IPR055411">
    <property type="entry name" value="LRR_FXL15/At3g58940/PEG3-like"/>
</dbReference>
<dbReference type="STRING" id="3885.V7C3S7"/>
<dbReference type="Proteomes" id="UP000000226">
    <property type="component" value="Chromosome 4"/>
</dbReference>
<evidence type="ECO:0000313" key="3">
    <source>
        <dbReference type="Proteomes" id="UP000000226"/>
    </source>
</evidence>
<dbReference type="Gene3D" id="3.80.10.10">
    <property type="entry name" value="Ribonuclease Inhibitor"/>
    <property type="match status" value="1"/>
</dbReference>
<dbReference type="InterPro" id="IPR001810">
    <property type="entry name" value="F-box_dom"/>
</dbReference>
<proteinExistence type="predicted"/>
<dbReference type="SMART" id="SM00256">
    <property type="entry name" value="FBOX"/>
    <property type="match status" value="1"/>
</dbReference>
<dbReference type="SUPFAM" id="SSF52047">
    <property type="entry name" value="RNI-like"/>
    <property type="match status" value="1"/>
</dbReference>
<reference evidence="3" key="1">
    <citation type="journal article" date="2014" name="Nat. Genet.">
        <title>A reference genome for common bean and genome-wide analysis of dual domestications.</title>
        <authorList>
            <person name="Schmutz J."/>
            <person name="McClean P.E."/>
            <person name="Mamidi S."/>
            <person name="Wu G.A."/>
            <person name="Cannon S.B."/>
            <person name="Grimwood J."/>
            <person name="Jenkins J."/>
            <person name="Shu S."/>
            <person name="Song Q."/>
            <person name="Chavarro C."/>
            <person name="Torres-Torres M."/>
            <person name="Geffroy V."/>
            <person name="Moghaddam S.M."/>
            <person name="Gao D."/>
            <person name="Abernathy B."/>
            <person name="Barry K."/>
            <person name="Blair M."/>
            <person name="Brick M.A."/>
            <person name="Chovatia M."/>
            <person name="Gepts P."/>
            <person name="Goodstein D.M."/>
            <person name="Gonzales M."/>
            <person name="Hellsten U."/>
            <person name="Hyten D.L."/>
            <person name="Jia G."/>
            <person name="Kelly J.D."/>
            <person name="Kudrna D."/>
            <person name="Lee R."/>
            <person name="Richard M.M."/>
            <person name="Miklas P.N."/>
            <person name="Osorno J.M."/>
            <person name="Rodrigues J."/>
            <person name="Thareau V."/>
            <person name="Urrea C.A."/>
            <person name="Wang M."/>
            <person name="Yu Y."/>
            <person name="Zhang M."/>
            <person name="Wing R.A."/>
            <person name="Cregan P.B."/>
            <person name="Rokhsar D.S."/>
            <person name="Jackson S.A."/>
        </authorList>
    </citation>
    <scope>NUCLEOTIDE SEQUENCE [LARGE SCALE GENOMIC DNA]</scope>
    <source>
        <strain evidence="3">cv. G19833</strain>
    </source>
</reference>
<dbReference type="OrthoDB" id="868202at2759"/>
<dbReference type="SUPFAM" id="SSF81383">
    <property type="entry name" value="F-box domain"/>
    <property type="match status" value="1"/>
</dbReference>
<dbReference type="Pfam" id="PF24758">
    <property type="entry name" value="LRR_At5g56370"/>
    <property type="match status" value="1"/>
</dbReference>
<dbReference type="Gene3D" id="1.20.1280.50">
    <property type="match status" value="1"/>
</dbReference>
<dbReference type="InterPro" id="IPR050232">
    <property type="entry name" value="FBL13/AtMIF1-like"/>
</dbReference>
<dbReference type="OMA" id="HIELTFI"/>
<dbReference type="PROSITE" id="PS50181">
    <property type="entry name" value="FBOX"/>
    <property type="match status" value="1"/>
</dbReference>
<evidence type="ECO:0000313" key="2">
    <source>
        <dbReference type="EMBL" id="ESW24028.1"/>
    </source>
</evidence>
<dbReference type="CDD" id="cd22160">
    <property type="entry name" value="F-box_AtFBL13-like"/>
    <property type="match status" value="1"/>
</dbReference>
<accession>V7C3S7</accession>
<dbReference type="AlphaFoldDB" id="V7C3S7"/>
<feature type="domain" description="F-box" evidence="1">
    <location>
        <begin position="2"/>
        <end position="59"/>
    </location>
</feature>
<dbReference type="EMBL" id="CM002291">
    <property type="protein sequence ID" value="ESW24028.1"/>
    <property type="molecule type" value="Genomic_DNA"/>
</dbReference>
<dbReference type="Pfam" id="PF00646">
    <property type="entry name" value="F-box"/>
    <property type="match status" value="1"/>
</dbReference>
<dbReference type="InterPro" id="IPR036047">
    <property type="entry name" value="F-box-like_dom_sf"/>
</dbReference>
<dbReference type="Gramene" id="ESW24028">
    <property type="protein sequence ID" value="ESW24028"/>
    <property type="gene ID" value="PHAVU_004G096100g"/>
</dbReference>
<dbReference type="InterPro" id="IPR006566">
    <property type="entry name" value="FBD"/>
</dbReference>
<keyword evidence="3" id="KW-1185">Reference proteome</keyword>